<dbReference type="InterPro" id="IPR004424">
    <property type="entry name" value="IspE"/>
</dbReference>
<evidence type="ECO:0000313" key="12">
    <source>
        <dbReference type="EMBL" id="SDB97930.1"/>
    </source>
</evidence>
<keyword evidence="9" id="KW-0414">Isoprene biosynthesis</keyword>
<comment type="catalytic activity">
    <reaction evidence="9">
        <text>4-CDP-2-C-methyl-D-erythritol + ATP = 4-CDP-2-C-methyl-D-erythritol 2-phosphate + ADP + H(+)</text>
        <dbReference type="Rhea" id="RHEA:18437"/>
        <dbReference type="ChEBI" id="CHEBI:15378"/>
        <dbReference type="ChEBI" id="CHEBI:30616"/>
        <dbReference type="ChEBI" id="CHEBI:57823"/>
        <dbReference type="ChEBI" id="CHEBI:57919"/>
        <dbReference type="ChEBI" id="CHEBI:456216"/>
        <dbReference type="EC" id="2.7.1.148"/>
    </reaction>
</comment>
<dbReference type="SUPFAM" id="SSF55060">
    <property type="entry name" value="GHMP Kinase, C-terminal domain"/>
    <property type="match status" value="1"/>
</dbReference>
<dbReference type="InterPro" id="IPR020568">
    <property type="entry name" value="Ribosomal_Su5_D2-typ_SF"/>
</dbReference>
<dbReference type="EMBL" id="FMYW01000001">
    <property type="protein sequence ID" value="SDB97930.1"/>
    <property type="molecule type" value="Genomic_DNA"/>
</dbReference>
<feature type="active site" evidence="9">
    <location>
        <position position="34"/>
    </location>
</feature>
<dbReference type="InterPro" id="IPR014721">
    <property type="entry name" value="Ribsml_uS5_D2-typ_fold_subgr"/>
</dbReference>
<keyword evidence="4 9" id="KW-0808">Transferase</keyword>
<reference evidence="13" key="1">
    <citation type="submission" date="2016-10" db="EMBL/GenBank/DDBJ databases">
        <authorList>
            <person name="Varghese N."/>
            <person name="Submissions S."/>
        </authorList>
    </citation>
    <scope>NUCLEOTIDE SEQUENCE [LARGE SCALE GENOMIC DNA]</scope>
    <source>
        <strain evidence="13">DSM 11005</strain>
    </source>
</reference>
<evidence type="ECO:0000256" key="7">
    <source>
        <dbReference type="ARBA" id="ARBA00022840"/>
    </source>
</evidence>
<dbReference type="AlphaFoldDB" id="A0A1G6HUR4"/>
<dbReference type="HAMAP" id="MF_00061">
    <property type="entry name" value="IspE"/>
    <property type="match status" value="1"/>
</dbReference>
<dbReference type="Pfam" id="PF00288">
    <property type="entry name" value="GHMP_kinases_N"/>
    <property type="match status" value="1"/>
</dbReference>
<dbReference type="UniPathway" id="UPA00056">
    <property type="reaction ID" value="UER00094"/>
</dbReference>
<protein>
    <recommendedName>
        <fullName evidence="3 9">4-diphosphocytidyl-2-C-methyl-D-erythritol kinase</fullName>
        <shortName evidence="9">CMK</shortName>
        <ecNumber evidence="2 9">2.7.1.148</ecNumber>
    </recommendedName>
    <alternativeName>
        <fullName evidence="8 9">4-(cytidine-5'-diphospho)-2-C-methyl-D-erythritol kinase</fullName>
    </alternativeName>
</protein>
<dbReference type="NCBIfam" id="TIGR00154">
    <property type="entry name" value="ispE"/>
    <property type="match status" value="1"/>
</dbReference>
<dbReference type="InterPro" id="IPR036554">
    <property type="entry name" value="GHMP_kinase_C_sf"/>
</dbReference>
<comment type="similarity">
    <text evidence="1 9">Belongs to the GHMP kinase family. IspE subfamily.</text>
</comment>
<keyword evidence="5 9" id="KW-0547">Nucleotide-binding</keyword>
<dbReference type="PANTHER" id="PTHR43527">
    <property type="entry name" value="4-DIPHOSPHOCYTIDYL-2-C-METHYL-D-ERYTHRITOL KINASE, CHLOROPLASTIC"/>
    <property type="match status" value="1"/>
</dbReference>
<evidence type="ECO:0000256" key="3">
    <source>
        <dbReference type="ARBA" id="ARBA00017473"/>
    </source>
</evidence>
<dbReference type="PIRSF" id="PIRSF010376">
    <property type="entry name" value="IspE"/>
    <property type="match status" value="1"/>
</dbReference>
<keyword evidence="7 9" id="KW-0067">ATP-binding</keyword>
<dbReference type="GO" id="GO:0005524">
    <property type="term" value="F:ATP binding"/>
    <property type="evidence" value="ECO:0007669"/>
    <property type="project" value="UniProtKB-UniRule"/>
</dbReference>
<evidence type="ECO:0000256" key="1">
    <source>
        <dbReference type="ARBA" id="ARBA00009684"/>
    </source>
</evidence>
<dbReference type="GO" id="GO:0019288">
    <property type="term" value="P:isopentenyl diphosphate biosynthetic process, methylerythritol 4-phosphate pathway"/>
    <property type="evidence" value="ECO:0007669"/>
    <property type="project" value="UniProtKB-UniRule"/>
</dbReference>
<dbReference type="Pfam" id="PF08544">
    <property type="entry name" value="GHMP_kinases_C"/>
    <property type="match status" value="1"/>
</dbReference>
<evidence type="ECO:0000256" key="8">
    <source>
        <dbReference type="ARBA" id="ARBA00032554"/>
    </source>
</evidence>
<organism evidence="12 13">
    <name type="scientific">Succiniclasticum ruminis</name>
    <dbReference type="NCBI Taxonomy" id="40841"/>
    <lineage>
        <taxon>Bacteria</taxon>
        <taxon>Bacillati</taxon>
        <taxon>Bacillota</taxon>
        <taxon>Negativicutes</taxon>
        <taxon>Acidaminococcales</taxon>
        <taxon>Acidaminococcaceae</taxon>
        <taxon>Succiniclasticum</taxon>
    </lineage>
</organism>
<comment type="caution">
    <text evidence="9">Lacks conserved residue(s) required for the propagation of feature annotation.</text>
</comment>
<gene>
    <name evidence="9" type="primary">ispE</name>
    <name evidence="12" type="ORF">SAMN04487864_101260</name>
</gene>
<dbReference type="InterPro" id="IPR006204">
    <property type="entry name" value="GHMP_kinase_N_dom"/>
</dbReference>
<evidence type="ECO:0000259" key="10">
    <source>
        <dbReference type="Pfam" id="PF00288"/>
    </source>
</evidence>
<dbReference type="EC" id="2.7.1.148" evidence="2 9"/>
<dbReference type="SUPFAM" id="SSF54211">
    <property type="entry name" value="Ribosomal protein S5 domain 2-like"/>
    <property type="match status" value="1"/>
</dbReference>
<keyword evidence="13" id="KW-1185">Reference proteome</keyword>
<keyword evidence="6 9" id="KW-0418">Kinase</keyword>
<evidence type="ECO:0000256" key="2">
    <source>
        <dbReference type="ARBA" id="ARBA00012052"/>
    </source>
</evidence>
<accession>A0A1G6HUR4</accession>
<proteinExistence type="inferred from homology"/>
<comment type="pathway">
    <text evidence="9">Isoprenoid biosynthesis; isopentenyl diphosphate biosynthesis via DXP pathway; isopentenyl diphosphate from 1-deoxy-D-xylulose 5-phosphate: step 3/6.</text>
</comment>
<name>A0A1G6HUR4_9FIRM</name>
<dbReference type="GO" id="GO:0016114">
    <property type="term" value="P:terpenoid biosynthetic process"/>
    <property type="evidence" value="ECO:0007669"/>
    <property type="project" value="UniProtKB-UniRule"/>
</dbReference>
<dbReference type="Gene3D" id="3.30.230.10">
    <property type="match status" value="1"/>
</dbReference>
<feature type="active site" evidence="9">
    <location>
        <position position="158"/>
    </location>
</feature>
<dbReference type="InterPro" id="IPR013750">
    <property type="entry name" value="GHMP_kinase_C_dom"/>
</dbReference>
<dbReference type="Gene3D" id="3.30.70.890">
    <property type="entry name" value="GHMP kinase, C-terminal domain"/>
    <property type="match status" value="1"/>
</dbReference>
<evidence type="ECO:0000256" key="9">
    <source>
        <dbReference type="HAMAP-Rule" id="MF_00061"/>
    </source>
</evidence>
<dbReference type="PANTHER" id="PTHR43527:SF2">
    <property type="entry name" value="4-DIPHOSPHOCYTIDYL-2-C-METHYL-D-ERYTHRITOL KINASE, CHLOROPLASTIC"/>
    <property type="match status" value="1"/>
</dbReference>
<evidence type="ECO:0000313" key="13">
    <source>
        <dbReference type="Proteomes" id="UP000198943"/>
    </source>
</evidence>
<evidence type="ECO:0000256" key="4">
    <source>
        <dbReference type="ARBA" id="ARBA00022679"/>
    </source>
</evidence>
<dbReference type="Proteomes" id="UP000198943">
    <property type="component" value="Unassembled WGS sequence"/>
</dbReference>
<feature type="domain" description="GHMP kinase C-terminal" evidence="11">
    <location>
        <begin position="220"/>
        <end position="293"/>
    </location>
</feature>
<evidence type="ECO:0000256" key="5">
    <source>
        <dbReference type="ARBA" id="ARBA00022741"/>
    </source>
</evidence>
<dbReference type="GO" id="GO:0050515">
    <property type="term" value="F:4-(cytidine 5'-diphospho)-2-C-methyl-D-erythritol kinase activity"/>
    <property type="evidence" value="ECO:0007669"/>
    <property type="project" value="UniProtKB-UniRule"/>
</dbReference>
<sequence>MFAERSGTDLDKTAAACRNDREPFMKLTETGYAKINLGLDVLGLRPDKYHEVAMVMQTVSLSDTVTITESPELEVTTDRPELEGGPSNLAYKAAVLMGEFARREPRVHIHIEKRIFLTAGLAGGSTDAAAVLRGLNRYWELGLPAEKLERLGAKLGSDVPFCVAGGTALATGRGEILTPLPDLPPLQLVLAKPQLEISTPWAYREFDKQKNVIHPDIDGMVQAVRAGDVPGVLRRLGNVLEPVTAGAHPEIGEIREDMLAYGAEPVMMSGSGPTVFGFVKNREAGEQIAGILQSLCLEAAVAELVGRKSV</sequence>
<evidence type="ECO:0000256" key="6">
    <source>
        <dbReference type="ARBA" id="ARBA00022777"/>
    </source>
</evidence>
<comment type="function">
    <text evidence="9">Catalyzes the phosphorylation of the position 2 hydroxy group of 4-diphosphocytidyl-2C-methyl-D-erythritol.</text>
</comment>
<evidence type="ECO:0000259" key="11">
    <source>
        <dbReference type="Pfam" id="PF08544"/>
    </source>
</evidence>
<feature type="domain" description="GHMP kinase N-terminal" evidence="10">
    <location>
        <begin position="88"/>
        <end position="166"/>
    </location>
</feature>